<dbReference type="Proteomes" id="UP000664601">
    <property type="component" value="Unassembled WGS sequence"/>
</dbReference>
<gene>
    <name evidence="2" type="ORF">JZO70_02230</name>
</gene>
<name>A0ABS3L5S4_9ENTE</name>
<feature type="domain" description="Regulatory protein YycH" evidence="1">
    <location>
        <begin position="11"/>
        <end position="428"/>
    </location>
</feature>
<reference evidence="2 3" key="1">
    <citation type="submission" date="2021-03" db="EMBL/GenBank/DDBJ databases">
        <title>Enterococcal diversity collection.</title>
        <authorList>
            <person name="Gilmore M.S."/>
            <person name="Schwartzman J."/>
            <person name="Van Tyne D."/>
            <person name="Martin M."/>
            <person name="Earl A.M."/>
            <person name="Manson A.L."/>
            <person name="Straub T."/>
            <person name="Salamzade R."/>
            <person name="Saavedra J."/>
            <person name="Lebreton F."/>
            <person name="Prichula J."/>
            <person name="Schaufler K."/>
            <person name="Gaca A."/>
            <person name="Sgardioli B."/>
            <person name="Wagenaar J."/>
            <person name="Strong T."/>
        </authorList>
    </citation>
    <scope>NUCLEOTIDE SEQUENCE [LARGE SCALE GENOMIC DNA]</scope>
    <source>
        <strain evidence="2 3">669A</strain>
    </source>
</reference>
<dbReference type="EMBL" id="JAFREM010000004">
    <property type="protein sequence ID" value="MBO1304963.1"/>
    <property type="molecule type" value="Genomic_DNA"/>
</dbReference>
<dbReference type="Gene3D" id="3.10.450.310">
    <property type="match status" value="1"/>
</dbReference>
<keyword evidence="3" id="KW-1185">Reference proteome</keyword>
<dbReference type="CDD" id="cd15787">
    <property type="entry name" value="YycH_N"/>
    <property type="match status" value="1"/>
</dbReference>
<comment type="caution">
    <text evidence="2">The sequence shown here is derived from an EMBL/GenBank/DDBJ whole genome shotgun (WGS) entry which is preliminary data.</text>
</comment>
<dbReference type="InterPro" id="IPR042274">
    <property type="entry name" value="YycH/YycI_2"/>
</dbReference>
<dbReference type="InterPro" id="IPR009996">
    <property type="entry name" value="YycH"/>
</dbReference>
<evidence type="ECO:0000313" key="2">
    <source>
        <dbReference type="EMBL" id="MBO1304963.1"/>
    </source>
</evidence>
<accession>A0ABS3L5S4</accession>
<dbReference type="Pfam" id="PF07435">
    <property type="entry name" value="YycH"/>
    <property type="match status" value="1"/>
</dbReference>
<evidence type="ECO:0000259" key="1">
    <source>
        <dbReference type="Pfam" id="PF07435"/>
    </source>
</evidence>
<evidence type="ECO:0000313" key="3">
    <source>
        <dbReference type="Proteomes" id="UP000664601"/>
    </source>
</evidence>
<organism evidence="2 3">
    <name type="scientific">Candidatus Enterococcus moelleringii</name>
    <dbReference type="NCBI Taxonomy" id="2815325"/>
    <lineage>
        <taxon>Bacteria</taxon>
        <taxon>Bacillati</taxon>
        <taxon>Bacillota</taxon>
        <taxon>Bacilli</taxon>
        <taxon>Lactobacillales</taxon>
        <taxon>Enterococcaceae</taxon>
        <taxon>Enterococcus</taxon>
    </lineage>
</organism>
<dbReference type="Gene3D" id="3.30.310.160">
    <property type="entry name" value="YycH protein, domain 2"/>
    <property type="match status" value="1"/>
</dbReference>
<protein>
    <recommendedName>
        <fullName evidence="1">Regulatory protein YycH domain-containing protein</fullName>
    </recommendedName>
</protein>
<dbReference type="RefSeq" id="WP_207671909.1">
    <property type="nucleotide sequence ID" value="NZ_JAFREM010000004.1"/>
</dbReference>
<proteinExistence type="predicted"/>
<sequence>MRVSGKIMRPLLALLILLSLFFTYSIWVSPAGRTPSLDSSTQVQSNEQNYTKATDAFLPLRGIWDLEEGHFQTNSENLLATVQARLTESTYGQLEIVASTEEESANYYQLANGVELNYEGTFSLAEYVKVFDIPLDLSGLNDEESISFGKIQLDFNSQKIRFLDYQKHLVYEASISTNFQNIEDIYHQNTDRYLTMTLENQLVPRLMQTQNDVRLKKYSYILTTQSYSLFRNAFFQDPEQARGEQDDENSRSFVSGREELTMDEQNRLVRFSGELPTDLADQSLYSQSFSYVSRLGTAVGNLRYFDQQDNMIYYRIFVEGYPIFSQSSKGKMIVSINPSQNNQASHVDIETSMDTVQVPIPAEEEAVLPSSIGMEEQLLAAGVDISQVQSYIIGYTWEDVDSGNSAYRVVALNPEWYVKYNGQWRTFDELLRINFVETEAS</sequence>